<gene>
    <name evidence="8 13" type="primary">tdk</name>
    <name evidence="13" type="ORF">PBLR_14525</name>
</gene>
<keyword evidence="8" id="KW-0862">Zinc</keyword>
<keyword evidence="5 8" id="KW-0547">Nucleotide-binding</keyword>
<comment type="catalytic activity">
    <reaction evidence="8 11">
        <text>thymidine + ATP = dTMP + ADP + H(+)</text>
        <dbReference type="Rhea" id="RHEA:19129"/>
        <dbReference type="ChEBI" id="CHEBI:15378"/>
        <dbReference type="ChEBI" id="CHEBI:17748"/>
        <dbReference type="ChEBI" id="CHEBI:30616"/>
        <dbReference type="ChEBI" id="CHEBI:63528"/>
        <dbReference type="ChEBI" id="CHEBI:456216"/>
        <dbReference type="EC" id="2.7.1.21"/>
    </reaction>
</comment>
<keyword evidence="4 8" id="KW-0808">Transferase</keyword>
<feature type="binding site" evidence="8">
    <location>
        <position position="162"/>
    </location>
    <ligand>
        <name>Zn(2+)</name>
        <dbReference type="ChEBI" id="CHEBI:29105"/>
    </ligand>
</feature>
<evidence type="ECO:0000256" key="11">
    <source>
        <dbReference type="RuleBase" id="RU000544"/>
    </source>
</evidence>
<dbReference type="InterPro" id="IPR027417">
    <property type="entry name" value="P-loop_NTPase"/>
</dbReference>
<evidence type="ECO:0000256" key="5">
    <source>
        <dbReference type="ARBA" id="ARBA00022741"/>
    </source>
</evidence>
<name>A0A383RH04_PAEAL</name>
<accession>A0A383RH04</accession>
<comment type="subcellular location">
    <subcellularLocation>
        <location evidence="8">Cytoplasm</location>
    </subcellularLocation>
</comment>
<sequence>MLFYNLINKEWNGVAKLAQLYFRYGAMNSGKSIEILKVAHNYEEQEKSVLIFTPAIDDRDESGYISSRIGLRRKAISIHEDTDLFEIVQHHEGPISCVLIDEVQFLDHAQIMQLTRIVDELDIPVMGFGLKNDFRNELFEGSRYMLLYADKIEEMKTICWFCERKATMNLRVDANNRPVYTGEQIVIGGNDTYYPVCRKCHKNPPLQS</sequence>
<keyword evidence="3 8" id="KW-0237">DNA synthesis</keyword>
<dbReference type="Proteomes" id="UP000304148">
    <property type="component" value="Chromosome"/>
</dbReference>
<evidence type="ECO:0000256" key="9">
    <source>
        <dbReference type="PIRSR" id="PIRSR035805-1"/>
    </source>
</evidence>
<keyword evidence="8" id="KW-0479">Metal-binding</keyword>
<dbReference type="AlphaFoldDB" id="A0A383RH04"/>
<dbReference type="GO" id="GO:0008270">
    <property type="term" value="F:zinc ion binding"/>
    <property type="evidence" value="ECO:0007669"/>
    <property type="project" value="UniProtKB-UniRule"/>
</dbReference>
<dbReference type="NCBIfam" id="NF003299">
    <property type="entry name" value="PRK04296.1-4"/>
    <property type="match status" value="1"/>
</dbReference>
<evidence type="ECO:0000256" key="2">
    <source>
        <dbReference type="ARBA" id="ARBA00012118"/>
    </source>
</evidence>
<dbReference type="Gene3D" id="3.30.60.20">
    <property type="match status" value="1"/>
</dbReference>
<comment type="similarity">
    <text evidence="1 8 12">Belongs to the thymidine kinase family.</text>
</comment>
<protein>
    <recommendedName>
        <fullName evidence="2 8">Thymidine kinase</fullName>
        <ecNumber evidence="2 8">2.7.1.21</ecNumber>
    </recommendedName>
</protein>
<dbReference type="SUPFAM" id="SSF52540">
    <property type="entry name" value="P-loop containing nucleoside triphosphate hydrolases"/>
    <property type="match status" value="1"/>
</dbReference>
<reference evidence="14" key="1">
    <citation type="submission" date="2018-08" db="EMBL/GenBank/DDBJ databases">
        <authorList>
            <person name="Chevrot R."/>
        </authorList>
    </citation>
    <scope>NUCLEOTIDE SEQUENCE [LARGE SCALE GENOMIC DNA]</scope>
</reference>
<dbReference type="GO" id="GO:0046104">
    <property type="term" value="P:thymidine metabolic process"/>
    <property type="evidence" value="ECO:0007669"/>
    <property type="project" value="TreeGrafter"/>
</dbReference>
<proteinExistence type="inferred from homology"/>
<dbReference type="PROSITE" id="PS00603">
    <property type="entry name" value="TK_CELLULAR_TYPE"/>
    <property type="match status" value="1"/>
</dbReference>
<feature type="binding site" evidence="8">
    <location>
        <begin position="101"/>
        <end position="104"/>
    </location>
    <ligand>
        <name>ATP</name>
        <dbReference type="ChEBI" id="CHEBI:30616"/>
    </ligand>
</feature>
<feature type="binding site" evidence="10">
    <location>
        <begin position="185"/>
        <end position="188"/>
    </location>
    <ligand>
        <name>substrate</name>
    </ligand>
</feature>
<organism evidence="13 14">
    <name type="scientific">Paenibacillus alvei</name>
    <name type="common">Bacillus alvei</name>
    <dbReference type="NCBI Taxonomy" id="44250"/>
    <lineage>
        <taxon>Bacteria</taxon>
        <taxon>Bacillati</taxon>
        <taxon>Bacillota</taxon>
        <taxon>Bacilli</taxon>
        <taxon>Bacillales</taxon>
        <taxon>Paenibacillaceae</taxon>
        <taxon>Paenibacillus</taxon>
    </lineage>
</organism>
<dbReference type="HAMAP" id="MF_00124">
    <property type="entry name" value="Thymidine_kinase"/>
    <property type="match status" value="1"/>
</dbReference>
<evidence type="ECO:0000256" key="8">
    <source>
        <dbReference type="HAMAP-Rule" id="MF_00124"/>
    </source>
</evidence>
<evidence type="ECO:0000256" key="6">
    <source>
        <dbReference type="ARBA" id="ARBA00022777"/>
    </source>
</evidence>
<dbReference type="GO" id="GO:0005829">
    <property type="term" value="C:cytosol"/>
    <property type="evidence" value="ECO:0007669"/>
    <property type="project" value="TreeGrafter"/>
</dbReference>
<dbReference type="NCBIfam" id="NF003300">
    <property type="entry name" value="PRK04296.1-5"/>
    <property type="match status" value="1"/>
</dbReference>
<evidence type="ECO:0000256" key="1">
    <source>
        <dbReference type="ARBA" id="ARBA00007587"/>
    </source>
</evidence>
<feature type="binding site" evidence="10">
    <location>
        <position position="193"/>
    </location>
    <ligand>
        <name>substrate</name>
    </ligand>
</feature>
<evidence type="ECO:0000256" key="4">
    <source>
        <dbReference type="ARBA" id="ARBA00022679"/>
    </source>
</evidence>
<dbReference type="InterPro" id="IPR001267">
    <property type="entry name" value="Thymidine_kinase"/>
</dbReference>
<evidence type="ECO:0000313" key="13">
    <source>
        <dbReference type="EMBL" id="SYX86103.1"/>
    </source>
</evidence>
<feature type="binding site" evidence="8">
    <location>
        <position position="159"/>
    </location>
    <ligand>
        <name>Zn(2+)</name>
        <dbReference type="ChEBI" id="CHEBI:29105"/>
    </ligand>
</feature>
<feature type="active site" description="Proton acceptor" evidence="8 9">
    <location>
        <position position="102"/>
    </location>
</feature>
<dbReference type="SUPFAM" id="SSF57716">
    <property type="entry name" value="Glucocorticoid receptor-like (DNA-binding domain)"/>
    <property type="match status" value="1"/>
</dbReference>
<keyword evidence="6 8" id="KW-0418">Kinase</keyword>
<evidence type="ECO:0000256" key="3">
    <source>
        <dbReference type="ARBA" id="ARBA00022634"/>
    </source>
</evidence>
<dbReference type="PIRSF" id="PIRSF035805">
    <property type="entry name" value="TK_cell"/>
    <property type="match status" value="1"/>
</dbReference>
<feature type="binding site" evidence="8">
    <location>
        <position position="200"/>
    </location>
    <ligand>
        <name>Zn(2+)</name>
        <dbReference type="ChEBI" id="CHEBI:29105"/>
    </ligand>
</feature>
<keyword evidence="7 8" id="KW-0067">ATP-binding</keyword>
<evidence type="ECO:0000256" key="10">
    <source>
        <dbReference type="PIRSR" id="PIRSR035805-2"/>
    </source>
</evidence>
<dbReference type="PANTHER" id="PTHR11441">
    <property type="entry name" value="THYMIDINE KINASE"/>
    <property type="match status" value="1"/>
</dbReference>
<comment type="subunit">
    <text evidence="8">Homotetramer.</text>
</comment>
<feature type="binding site" evidence="8">
    <location>
        <position position="197"/>
    </location>
    <ligand>
        <name>Zn(2+)</name>
        <dbReference type="ChEBI" id="CHEBI:29105"/>
    </ligand>
</feature>
<dbReference type="GO" id="GO:0004797">
    <property type="term" value="F:thymidine kinase activity"/>
    <property type="evidence" value="ECO:0007669"/>
    <property type="project" value="UniProtKB-UniRule"/>
</dbReference>
<feature type="binding site" evidence="8">
    <location>
        <begin position="25"/>
        <end position="32"/>
    </location>
    <ligand>
        <name>ATP</name>
        <dbReference type="ChEBI" id="CHEBI:30616"/>
    </ligand>
</feature>
<evidence type="ECO:0000313" key="14">
    <source>
        <dbReference type="Proteomes" id="UP000304148"/>
    </source>
</evidence>
<dbReference type="Pfam" id="PF00265">
    <property type="entry name" value="TK"/>
    <property type="match status" value="1"/>
</dbReference>
<dbReference type="GO" id="GO:0005524">
    <property type="term" value="F:ATP binding"/>
    <property type="evidence" value="ECO:0007669"/>
    <property type="project" value="UniProtKB-UniRule"/>
</dbReference>
<dbReference type="Gene3D" id="3.40.50.300">
    <property type="entry name" value="P-loop containing nucleotide triphosphate hydrolases"/>
    <property type="match status" value="1"/>
</dbReference>
<dbReference type="GO" id="GO:0071897">
    <property type="term" value="P:DNA biosynthetic process"/>
    <property type="evidence" value="ECO:0007669"/>
    <property type="project" value="UniProtKB-KW"/>
</dbReference>
<dbReference type="InterPro" id="IPR020633">
    <property type="entry name" value="Thymidine_kinase_CS"/>
</dbReference>
<dbReference type="EMBL" id="LS992241">
    <property type="protein sequence ID" value="SYX86103.1"/>
    <property type="molecule type" value="Genomic_DNA"/>
</dbReference>
<evidence type="ECO:0000256" key="12">
    <source>
        <dbReference type="RuleBase" id="RU004165"/>
    </source>
</evidence>
<dbReference type="EC" id="2.7.1.21" evidence="2 8"/>
<evidence type="ECO:0000256" key="7">
    <source>
        <dbReference type="ARBA" id="ARBA00022840"/>
    </source>
</evidence>
<dbReference type="PANTHER" id="PTHR11441:SF0">
    <property type="entry name" value="THYMIDINE KINASE, CYTOSOLIC"/>
    <property type="match status" value="1"/>
</dbReference>
<keyword evidence="8" id="KW-0963">Cytoplasm</keyword>